<evidence type="ECO:0000313" key="2">
    <source>
        <dbReference type="EMBL" id="KZT76035.1"/>
    </source>
</evidence>
<proteinExistence type="predicted"/>
<dbReference type="Proteomes" id="UP000250235">
    <property type="component" value="Unassembled WGS sequence"/>
</dbReference>
<evidence type="ECO:0000256" key="1">
    <source>
        <dbReference type="SAM" id="MobiDB-lite"/>
    </source>
</evidence>
<protein>
    <submittedName>
        <fullName evidence="2">Uncharacterized protein</fullName>
    </submittedName>
</protein>
<dbReference type="EMBL" id="KV161838">
    <property type="protein sequence ID" value="KZT76035.1"/>
    <property type="molecule type" value="Genomic_DNA"/>
</dbReference>
<organism evidence="2 3">
    <name type="scientific">Dorcoceras hygrometricum</name>
    <dbReference type="NCBI Taxonomy" id="472368"/>
    <lineage>
        <taxon>Eukaryota</taxon>
        <taxon>Viridiplantae</taxon>
        <taxon>Streptophyta</taxon>
        <taxon>Embryophyta</taxon>
        <taxon>Tracheophyta</taxon>
        <taxon>Spermatophyta</taxon>
        <taxon>Magnoliopsida</taxon>
        <taxon>eudicotyledons</taxon>
        <taxon>Gunneridae</taxon>
        <taxon>Pentapetalae</taxon>
        <taxon>asterids</taxon>
        <taxon>lamiids</taxon>
        <taxon>Lamiales</taxon>
        <taxon>Gesneriaceae</taxon>
        <taxon>Didymocarpoideae</taxon>
        <taxon>Trichosporeae</taxon>
        <taxon>Loxocarpinae</taxon>
        <taxon>Dorcoceras</taxon>
    </lineage>
</organism>
<gene>
    <name evidence="2" type="ORF">F511_46938</name>
</gene>
<accession>A0A2Z6ZSB7</accession>
<dbReference type="AlphaFoldDB" id="A0A2Z6ZSB7"/>
<dbReference type="OrthoDB" id="904370at2759"/>
<feature type="compositionally biased region" description="Basic and acidic residues" evidence="1">
    <location>
        <begin position="77"/>
        <end position="90"/>
    </location>
</feature>
<feature type="region of interest" description="Disordered" evidence="1">
    <location>
        <begin position="41"/>
        <end position="118"/>
    </location>
</feature>
<keyword evidence="3" id="KW-1185">Reference proteome</keyword>
<evidence type="ECO:0000313" key="3">
    <source>
        <dbReference type="Proteomes" id="UP000250235"/>
    </source>
</evidence>
<name>A0A2Z6ZSB7_9LAMI</name>
<reference evidence="2 3" key="1">
    <citation type="journal article" date="2015" name="Proc. Natl. Acad. Sci. U.S.A.">
        <title>The resurrection genome of Boea hygrometrica: A blueprint for survival of dehydration.</title>
        <authorList>
            <person name="Xiao L."/>
            <person name="Yang G."/>
            <person name="Zhang L."/>
            <person name="Yang X."/>
            <person name="Zhao S."/>
            <person name="Ji Z."/>
            <person name="Zhou Q."/>
            <person name="Hu M."/>
            <person name="Wang Y."/>
            <person name="Chen M."/>
            <person name="Xu Y."/>
            <person name="Jin H."/>
            <person name="Xiao X."/>
            <person name="Hu G."/>
            <person name="Bao F."/>
            <person name="Hu Y."/>
            <person name="Wan P."/>
            <person name="Li L."/>
            <person name="Deng X."/>
            <person name="Kuang T."/>
            <person name="Xiang C."/>
            <person name="Zhu J.K."/>
            <person name="Oliver M.J."/>
            <person name="He Y."/>
        </authorList>
    </citation>
    <scope>NUCLEOTIDE SEQUENCE [LARGE SCALE GENOMIC DNA]</scope>
    <source>
        <strain evidence="3">cv. XS01</strain>
    </source>
</reference>
<sequence>MQRSFEKTKYAADILFHLKELYVEKSRHERFTAVKELMTSRMRDGTSVREHGIRQSGPRPDSRLLRQTALEVLTRSARSDSPRQTGRKEIPATIGGGRRRRTAGGGGGAWRGEVGGGD</sequence>
<feature type="compositionally biased region" description="Basic and acidic residues" evidence="1">
    <location>
        <begin position="41"/>
        <end position="53"/>
    </location>
</feature>
<feature type="compositionally biased region" description="Gly residues" evidence="1">
    <location>
        <begin position="103"/>
        <end position="118"/>
    </location>
</feature>